<dbReference type="RefSeq" id="YP_009201482.1">
    <property type="nucleotide sequence ID" value="NC_028829.1"/>
</dbReference>
<organism evidence="1 2">
    <name type="scientific">Vibrio phage ValKK3</name>
    <dbReference type="NCBI Taxonomy" id="1610855"/>
    <lineage>
        <taxon>Viruses</taxon>
        <taxon>Duplodnaviria</taxon>
        <taxon>Heunggongvirae</taxon>
        <taxon>Uroviricota</taxon>
        <taxon>Caudoviricetes</taxon>
        <taxon>Pantevenvirales</taxon>
        <taxon>Straboviridae</taxon>
        <taxon>Schizotequatrovirus</taxon>
        <taxon>Schizotequatrovirus valkk3</taxon>
    </lineage>
</organism>
<evidence type="ECO:0000313" key="1">
    <source>
        <dbReference type="EMBL" id="AJT61220.1"/>
    </source>
</evidence>
<reference evidence="1 2" key="1">
    <citation type="journal article" date="2016" name="Genom Data">
        <title>Complete genome sequence of a giant Vibrio phage ValKK3 infecting Vibrio alginolyticus.</title>
        <authorList>
            <person name="Lal T.M."/>
            <person name="Sano M."/>
            <person name="Hatai K."/>
            <person name="Ransangan J."/>
        </authorList>
    </citation>
    <scope>NUCLEOTIDE SEQUENCE [LARGE SCALE GENOMIC DNA]</scope>
</reference>
<proteinExistence type="predicted"/>
<dbReference type="EMBL" id="KP671755">
    <property type="protein sequence ID" value="AJT61220.1"/>
    <property type="molecule type" value="Genomic_DNA"/>
</dbReference>
<dbReference type="GeneID" id="26628705"/>
<accession>A0A0D4DBG3</accession>
<evidence type="ECO:0000313" key="2">
    <source>
        <dbReference type="Proteomes" id="UP000202888"/>
    </source>
</evidence>
<dbReference type="OrthoDB" id="8953at10239"/>
<sequence>MGSFNTTCAISRTPILEGQKARVFFLVMDTFDQHYNLRSKSLYSNVLMGSKCYPWDTFKVIGYPLLAKYADYNNYEFEDADMESLTLKAINNIYMPNRVPEGKSLDDYNEYHDYMEIDEIEDMNQLQDMEHSGALRVKTCHGVSLIAKMAIHEEIYQQMILDGTYTTGWGEDAKTYTFTEEVDEFVAKYSKSTSDLEMISDRGRLQIERARIELEKDDTKTEEEKQEIIDSLIELQVDMVKFDTQFERSEWLTETHPIVDMKENDFGQKIAEAYIGGKWTSRFFLVNNLEFMPAMTSGQCHDMCADAERLRKMADIIEELQPDWYFEESVQLKVERTTRLTLRREDLHEKFSDWYDEDDQEYQDYLAAVEYMNEQSSFTVGDKNCKMAQFIEEYDVLRDVDDGQVINFN</sequence>
<name>A0A0D4DBG3_9CAUD</name>
<keyword evidence="2" id="KW-1185">Reference proteome</keyword>
<dbReference type="Proteomes" id="UP000202888">
    <property type="component" value="Segment"/>
</dbReference>
<dbReference type="KEGG" id="vg:26628705"/>
<protein>
    <submittedName>
        <fullName evidence="1">Uncharacterized protein</fullName>
    </submittedName>
</protein>